<reference evidence="1" key="1">
    <citation type="submission" date="2023-04" db="EMBL/GenBank/DDBJ databases">
        <title>A chromosome-level genome assembly of the parasitoid wasp Eretmocerus hayati.</title>
        <authorList>
            <person name="Zhong Y."/>
            <person name="Liu S."/>
            <person name="Liu Y."/>
        </authorList>
    </citation>
    <scope>NUCLEOTIDE SEQUENCE</scope>
    <source>
        <strain evidence="1">ZJU_SS_LIU_2023</strain>
    </source>
</reference>
<comment type="caution">
    <text evidence="1">The sequence shown here is derived from an EMBL/GenBank/DDBJ whole genome shotgun (WGS) entry which is preliminary data.</text>
</comment>
<dbReference type="EMBL" id="CM056742">
    <property type="protein sequence ID" value="KAJ8676586.1"/>
    <property type="molecule type" value="Genomic_DNA"/>
</dbReference>
<evidence type="ECO:0000313" key="1">
    <source>
        <dbReference type="EMBL" id="KAJ8676586.1"/>
    </source>
</evidence>
<accession>A0ACC2P181</accession>
<evidence type="ECO:0000313" key="2">
    <source>
        <dbReference type="Proteomes" id="UP001239111"/>
    </source>
</evidence>
<proteinExistence type="predicted"/>
<dbReference type="Proteomes" id="UP001239111">
    <property type="component" value="Chromosome 2"/>
</dbReference>
<sequence>MNHRLPSLLPPSTPPNCRLAHPIPMIQRLTRDGIIAPRSSNHCHLAPVTRVSVKRKEPTIQEESSTSQAELLKNITDDHARGRTDFVQKYEPPTTRARGRATRWAPYVMHKRMYGSWQYTDDVALVEDAHLGCA</sequence>
<keyword evidence="2" id="KW-1185">Reference proteome</keyword>
<protein>
    <submittedName>
        <fullName evidence="1">Uncharacterized protein</fullName>
    </submittedName>
</protein>
<organism evidence="1 2">
    <name type="scientific">Eretmocerus hayati</name>
    <dbReference type="NCBI Taxonomy" id="131215"/>
    <lineage>
        <taxon>Eukaryota</taxon>
        <taxon>Metazoa</taxon>
        <taxon>Ecdysozoa</taxon>
        <taxon>Arthropoda</taxon>
        <taxon>Hexapoda</taxon>
        <taxon>Insecta</taxon>
        <taxon>Pterygota</taxon>
        <taxon>Neoptera</taxon>
        <taxon>Endopterygota</taxon>
        <taxon>Hymenoptera</taxon>
        <taxon>Apocrita</taxon>
        <taxon>Proctotrupomorpha</taxon>
        <taxon>Chalcidoidea</taxon>
        <taxon>Aphelinidae</taxon>
        <taxon>Aphelininae</taxon>
        <taxon>Eretmocerus</taxon>
    </lineage>
</organism>
<gene>
    <name evidence="1" type="ORF">QAD02_012373</name>
</gene>
<name>A0ACC2P181_9HYME</name>